<dbReference type="EMBL" id="JAPQKI010000006">
    <property type="protein sequence ID" value="KAJ5095214.1"/>
    <property type="molecule type" value="Genomic_DNA"/>
</dbReference>
<protein>
    <submittedName>
        <fullName evidence="1">Uncharacterized protein</fullName>
    </submittedName>
</protein>
<keyword evidence="2" id="KW-1185">Reference proteome</keyword>
<name>A0A9W9F7V1_9EURO</name>
<dbReference type="OrthoDB" id="5428890at2759"/>
<evidence type="ECO:0000313" key="1">
    <source>
        <dbReference type="EMBL" id="KAJ5095214.1"/>
    </source>
</evidence>
<dbReference type="Proteomes" id="UP001149074">
    <property type="component" value="Unassembled WGS sequence"/>
</dbReference>
<sequence length="333" mass="38167">MSEMVLSSEEMAVLPTPVSLDASAQLWGSGLEFSKQNFQSYFQYYIEQCRVASHSHGSHFVIKTHQNIVDIATRIRDGLPRSEVKDFVLQSRGTNDSISDDEVNSAIDLTVRLLYMLDVGKFQNAYSGRNKLMWISGSAQDFLHQIFTDAISRDDDGIRLDKTFNVCSITRVGGFKVELTSNLSDHLRLRDADKTITLFHYASFLKANKETSGFPFGLIDETLATLALLFPQGNREVERWYKKQDEPDELDGSLLRCGNVIRQMKDFHYWYDRLAILKNDFDDSKPSTLQQWWNDRRDASQWYPLWVAISLTVLFGLVQSIEGALQVYKAYNP</sequence>
<reference evidence="1" key="1">
    <citation type="submission" date="2022-11" db="EMBL/GenBank/DDBJ databases">
        <authorList>
            <person name="Petersen C."/>
        </authorList>
    </citation>
    <scope>NUCLEOTIDE SEQUENCE</scope>
    <source>
        <strain evidence="1">IBT 30761</strain>
    </source>
</reference>
<dbReference type="RefSeq" id="XP_056473364.1">
    <property type="nucleotide sequence ID" value="XM_056619998.1"/>
</dbReference>
<accession>A0A9W9F7V1</accession>
<reference evidence="1" key="2">
    <citation type="journal article" date="2023" name="IMA Fungus">
        <title>Comparative genomic study of the Penicillium genus elucidates a diverse pangenome and 15 lateral gene transfer events.</title>
        <authorList>
            <person name="Petersen C."/>
            <person name="Sorensen T."/>
            <person name="Nielsen M.R."/>
            <person name="Sondergaard T.E."/>
            <person name="Sorensen J.L."/>
            <person name="Fitzpatrick D.A."/>
            <person name="Frisvad J.C."/>
            <person name="Nielsen K.L."/>
        </authorList>
    </citation>
    <scope>NUCLEOTIDE SEQUENCE</scope>
    <source>
        <strain evidence="1">IBT 30761</strain>
    </source>
</reference>
<comment type="caution">
    <text evidence="1">The sequence shown here is derived from an EMBL/GenBank/DDBJ whole genome shotgun (WGS) entry which is preliminary data.</text>
</comment>
<evidence type="ECO:0000313" key="2">
    <source>
        <dbReference type="Proteomes" id="UP001149074"/>
    </source>
</evidence>
<dbReference type="AlphaFoldDB" id="A0A9W9F7V1"/>
<dbReference type="GeneID" id="81358977"/>
<organism evidence="1 2">
    <name type="scientific">Penicillium argentinense</name>
    <dbReference type="NCBI Taxonomy" id="1131581"/>
    <lineage>
        <taxon>Eukaryota</taxon>
        <taxon>Fungi</taxon>
        <taxon>Dikarya</taxon>
        <taxon>Ascomycota</taxon>
        <taxon>Pezizomycotina</taxon>
        <taxon>Eurotiomycetes</taxon>
        <taxon>Eurotiomycetidae</taxon>
        <taxon>Eurotiales</taxon>
        <taxon>Aspergillaceae</taxon>
        <taxon>Penicillium</taxon>
    </lineage>
</organism>
<gene>
    <name evidence="1" type="ORF">N7532_007505</name>
</gene>
<proteinExistence type="predicted"/>